<feature type="domain" description="Restriction endonuclease type IV Mrr" evidence="1">
    <location>
        <begin position="9"/>
        <end position="121"/>
    </location>
</feature>
<organism evidence="2 3">
    <name type="scientific">Cytobacillus oceanisediminis</name>
    <dbReference type="NCBI Taxonomy" id="665099"/>
    <lineage>
        <taxon>Bacteria</taxon>
        <taxon>Bacillati</taxon>
        <taxon>Bacillota</taxon>
        <taxon>Bacilli</taxon>
        <taxon>Bacillales</taxon>
        <taxon>Bacillaceae</taxon>
        <taxon>Cytobacillus</taxon>
    </lineage>
</organism>
<comment type="caution">
    <text evidence="2">The sequence shown here is derived from an EMBL/GenBank/DDBJ whole genome shotgun (WGS) entry which is preliminary data.</text>
</comment>
<accession>A0ABX3CN85</accession>
<proteinExistence type="predicted"/>
<sequence>MLICSSICKHMEGQYFEDFIAELFTLLGYSYQKTPASGDQGLDLILYKKTVEIGQEKIGVQCKRFKSSVSNKAVQETFAGRHYYDCDRAIVVTPSVFTRSAKNLADKLNIELIDGQKLDKILLSIQEYLLNKFYKHEKITEILINSSIGLARNNDIEKAIHLLEHLKAYKLYIDTRHLTLLYNNLGLSYRWKDNNLDAINIYQEGIREIKKLSAEDYFLLVNNCLVAFRESKLTKEALDFFKTIDFNILSPSHLELIIKRKQEILEV</sequence>
<dbReference type="InterPro" id="IPR007560">
    <property type="entry name" value="Restrct_endonuc_IV_Mrr"/>
</dbReference>
<evidence type="ECO:0000259" key="1">
    <source>
        <dbReference type="Pfam" id="PF04471"/>
    </source>
</evidence>
<dbReference type="InterPro" id="IPR011335">
    <property type="entry name" value="Restrct_endonuc-II-like"/>
</dbReference>
<dbReference type="Gene3D" id="3.40.1350.10">
    <property type="match status" value="1"/>
</dbReference>
<gene>
    <name evidence="2" type="ORF">BBV17_24945</name>
</gene>
<protein>
    <recommendedName>
        <fullName evidence="1">Restriction endonuclease type IV Mrr domain-containing protein</fullName>
    </recommendedName>
</protein>
<name>A0ABX3CN85_9BACI</name>
<dbReference type="InterPro" id="IPR011856">
    <property type="entry name" value="tRNA_endonuc-like_dom_sf"/>
</dbReference>
<dbReference type="InterPro" id="IPR011990">
    <property type="entry name" value="TPR-like_helical_dom_sf"/>
</dbReference>
<dbReference type="SUPFAM" id="SSF52980">
    <property type="entry name" value="Restriction endonuclease-like"/>
    <property type="match status" value="1"/>
</dbReference>
<dbReference type="EMBL" id="MBRJ01000040">
    <property type="protein sequence ID" value="OHX44754.1"/>
    <property type="molecule type" value="Genomic_DNA"/>
</dbReference>
<dbReference type="RefSeq" id="WP_071158666.1">
    <property type="nucleotide sequence ID" value="NZ_MBRJ01000040.1"/>
</dbReference>
<evidence type="ECO:0000313" key="2">
    <source>
        <dbReference type="EMBL" id="OHX44754.1"/>
    </source>
</evidence>
<dbReference type="PANTHER" id="PTHR30015">
    <property type="entry name" value="MRR RESTRICTION SYSTEM PROTEIN"/>
    <property type="match status" value="1"/>
</dbReference>
<dbReference type="SUPFAM" id="SSF48452">
    <property type="entry name" value="TPR-like"/>
    <property type="match status" value="1"/>
</dbReference>
<dbReference type="Proteomes" id="UP000180194">
    <property type="component" value="Unassembled WGS sequence"/>
</dbReference>
<evidence type="ECO:0000313" key="3">
    <source>
        <dbReference type="Proteomes" id="UP000180194"/>
    </source>
</evidence>
<reference evidence="2 3" key="1">
    <citation type="submission" date="2016-07" db="EMBL/GenBank/DDBJ databases">
        <title>Bacillus oceanisediminis whole genome.</title>
        <authorList>
            <person name="Pal Y."/>
            <person name="Verma A."/>
            <person name="Mual P."/>
            <person name="Srinivasan K."/>
        </authorList>
    </citation>
    <scope>NUCLEOTIDE SEQUENCE [LARGE SCALE GENOMIC DNA]</scope>
    <source>
        <strain evidence="2 3">Bhandara28</strain>
    </source>
</reference>
<dbReference type="PANTHER" id="PTHR30015:SF6">
    <property type="entry name" value="SLL1429 PROTEIN"/>
    <property type="match status" value="1"/>
</dbReference>
<dbReference type="Pfam" id="PF04471">
    <property type="entry name" value="Mrr_cat"/>
    <property type="match status" value="1"/>
</dbReference>
<keyword evidence="3" id="KW-1185">Reference proteome</keyword>
<dbReference type="InterPro" id="IPR052906">
    <property type="entry name" value="Type_IV_Methyl-Rstrct_Enzyme"/>
</dbReference>